<evidence type="ECO:0000313" key="8">
    <source>
        <dbReference type="Proteomes" id="UP000033886"/>
    </source>
</evidence>
<dbReference type="Gene3D" id="1.10.10.350">
    <property type="match status" value="1"/>
</dbReference>
<dbReference type="Pfam" id="PF19269">
    <property type="entry name" value="Anticodon_2"/>
    <property type="match status" value="1"/>
</dbReference>
<keyword evidence="3" id="KW-0067">ATP-binding</keyword>
<evidence type="ECO:0000256" key="5">
    <source>
        <dbReference type="ARBA" id="ARBA00023146"/>
    </source>
</evidence>
<name>A0A0G0FRW2_9BACT</name>
<dbReference type="PATRIC" id="fig|1619098.3.peg.270"/>
<dbReference type="GO" id="GO:0004818">
    <property type="term" value="F:glutamate-tRNA ligase activity"/>
    <property type="evidence" value="ECO:0007669"/>
    <property type="project" value="TreeGrafter"/>
</dbReference>
<dbReference type="GO" id="GO:0000049">
    <property type="term" value="F:tRNA binding"/>
    <property type="evidence" value="ECO:0007669"/>
    <property type="project" value="InterPro"/>
</dbReference>
<dbReference type="GO" id="GO:0006424">
    <property type="term" value="P:glutamyl-tRNA aminoacylation"/>
    <property type="evidence" value="ECO:0007669"/>
    <property type="project" value="TreeGrafter"/>
</dbReference>
<keyword evidence="1 7" id="KW-0436">Ligase</keyword>
<organism evidence="7 8">
    <name type="scientific">candidate division WS6 bacterium GW2011_GWF1_36_8</name>
    <dbReference type="NCBI Taxonomy" id="1619098"/>
    <lineage>
        <taxon>Bacteria</taxon>
        <taxon>Candidatus Dojkabacteria</taxon>
    </lineage>
</organism>
<dbReference type="GO" id="GO:0005524">
    <property type="term" value="F:ATP binding"/>
    <property type="evidence" value="ECO:0007669"/>
    <property type="project" value="UniProtKB-KW"/>
</dbReference>
<sequence>MKEYLLNVANSNFYDWKVQNPGKISTGFVLKLEKFNKSGALFDIVKLDDMCKDYIATLTAQQVYDMALEWAEVYNKNIAELLKNNREYCINIFNIEREGNKIRKDLVKFEDISTQLDIFFDELLEKEPVDDISEKVSKEKQVEILKEYIQVYDTNDDQTQWFEKVKVLASKLGYEKVGDVAMVIRVALTHRTKSPDLYQVMKVMGKEKVMQRLEKYIG</sequence>
<dbReference type="GO" id="GO:0005829">
    <property type="term" value="C:cytosol"/>
    <property type="evidence" value="ECO:0007669"/>
    <property type="project" value="TreeGrafter"/>
</dbReference>
<dbReference type="PANTHER" id="PTHR43311:SF1">
    <property type="entry name" value="GLUTAMYL-Q TRNA(ASP) SYNTHETASE"/>
    <property type="match status" value="1"/>
</dbReference>
<comment type="caution">
    <text evidence="7">The sequence shown here is derived from an EMBL/GenBank/DDBJ whole genome shotgun (WGS) entry which is preliminary data.</text>
</comment>
<dbReference type="InterPro" id="IPR020751">
    <property type="entry name" value="aa-tRNA-synth_I_codon-bd_sub2"/>
</dbReference>
<dbReference type="Proteomes" id="UP000033886">
    <property type="component" value="Unassembled WGS sequence"/>
</dbReference>
<dbReference type="EMBL" id="LBSK01000021">
    <property type="protein sequence ID" value="KKQ16595.1"/>
    <property type="molecule type" value="Genomic_DNA"/>
</dbReference>
<keyword evidence="5" id="KW-0030">Aminoacyl-tRNA synthetase</keyword>
<dbReference type="InterPro" id="IPR045462">
    <property type="entry name" value="aa-tRNA-synth_I_cd-bd"/>
</dbReference>
<evidence type="ECO:0000256" key="4">
    <source>
        <dbReference type="ARBA" id="ARBA00022917"/>
    </source>
</evidence>
<accession>A0A0G0FRW2</accession>
<dbReference type="InterPro" id="IPR049940">
    <property type="entry name" value="GluQ/Sye"/>
</dbReference>
<evidence type="ECO:0000256" key="3">
    <source>
        <dbReference type="ARBA" id="ARBA00022840"/>
    </source>
</evidence>
<proteinExistence type="predicted"/>
<evidence type="ECO:0000259" key="6">
    <source>
        <dbReference type="Pfam" id="PF19269"/>
    </source>
</evidence>
<reference evidence="7 8" key="1">
    <citation type="journal article" date="2015" name="Nature">
        <title>rRNA introns, odd ribosomes, and small enigmatic genomes across a large radiation of phyla.</title>
        <authorList>
            <person name="Brown C.T."/>
            <person name="Hug L.A."/>
            <person name="Thomas B.C."/>
            <person name="Sharon I."/>
            <person name="Castelle C.J."/>
            <person name="Singh A."/>
            <person name="Wilkins M.J."/>
            <person name="Williams K.H."/>
            <person name="Banfield J.F."/>
        </authorList>
    </citation>
    <scope>NUCLEOTIDE SEQUENCE [LARGE SCALE GENOMIC DNA]</scope>
</reference>
<evidence type="ECO:0000256" key="1">
    <source>
        <dbReference type="ARBA" id="ARBA00022598"/>
    </source>
</evidence>
<dbReference type="InterPro" id="IPR008925">
    <property type="entry name" value="aa_tRNA-synth_I_cd-bd_sf"/>
</dbReference>
<dbReference type="AlphaFoldDB" id="A0A0G0FRW2"/>
<keyword evidence="2" id="KW-0547">Nucleotide-binding</keyword>
<protein>
    <submittedName>
        <fullName evidence="7">Glutamyl-tRNA ligase</fullName>
    </submittedName>
</protein>
<evidence type="ECO:0000313" key="7">
    <source>
        <dbReference type="EMBL" id="KKQ16595.1"/>
    </source>
</evidence>
<dbReference type="PANTHER" id="PTHR43311">
    <property type="entry name" value="GLUTAMATE--TRNA LIGASE"/>
    <property type="match status" value="1"/>
</dbReference>
<dbReference type="SUPFAM" id="SSF48163">
    <property type="entry name" value="An anticodon-binding domain of class I aminoacyl-tRNA synthetases"/>
    <property type="match status" value="1"/>
</dbReference>
<evidence type="ECO:0000256" key="2">
    <source>
        <dbReference type="ARBA" id="ARBA00022741"/>
    </source>
</evidence>
<gene>
    <name evidence="7" type="ORF">US29_C0021G0011</name>
</gene>
<keyword evidence="4" id="KW-0648">Protein biosynthesis</keyword>
<feature type="domain" description="Aminoacyl-tRNA synthetase class I anticodon-binding" evidence="6">
    <location>
        <begin position="100"/>
        <end position="217"/>
    </location>
</feature>